<dbReference type="InterPro" id="IPR036665">
    <property type="entry name" value="PTS_IIA_glucitol/sorbitol_sf"/>
</dbReference>
<dbReference type="OrthoDB" id="7065254at2"/>
<evidence type="ECO:0000313" key="3">
    <source>
        <dbReference type="Proteomes" id="UP000287101"/>
    </source>
</evidence>
<protein>
    <recommendedName>
        <fullName evidence="4">PTS sorbitol transporter subunit IIA</fullName>
    </recommendedName>
</protein>
<dbReference type="GO" id="GO:0016301">
    <property type="term" value="F:kinase activity"/>
    <property type="evidence" value="ECO:0007669"/>
    <property type="project" value="TreeGrafter"/>
</dbReference>
<dbReference type="GO" id="GO:0008982">
    <property type="term" value="F:protein-N(PI)-phosphohistidine-sugar phosphotransferase activity"/>
    <property type="evidence" value="ECO:0007669"/>
    <property type="project" value="InterPro"/>
</dbReference>
<sequence length="119" mass="13175">MIKTEVLEIGKGAISQEEPLLIFFGKTATPELKNVSIIQEIILEDGNYVIEKGDTVLIDDVNYKIVKVGSLATQQLKEFGHITMFFGENQQEHEVASAIYLASNIVPDLKIGSTVTYCK</sequence>
<organism evidence="2 3">
    <name type="scientific">Vagococcus fessus</name>
    <dbReference type="NCBI Taxonomy" id="120370"/>
    <lineage>
        <taxon>Bacteria</taxon>
        <taxon>Bacillati</taxon>
        <taxon>Bacillota</taxon>
        <taxon>Bacilli</taxon>
        <taxon>Lactobacillales</taxon>
        <taxon>Enterococcaceae</taxon>
        <taxon>Vagococcus</taxon>
    </lineage>
</organism>
<dbReference type="PANTHER" id="PTHR40398:SF1">
    <property type="entry name" value="PTS SYSTEM GLUCITOL_SORBITOL-SPECIFIC EIIA COMPONENT"/>
    <property type="match status" value="1"/>
</dbReference>
<evidence type="ECO:0000256" key="1">
    <source>
        <dbReference type="PROSITE-ProRule" id="PRU00420"/>
    </source>
</evidence>
<dbReference type="InterPro" id="IPR004716">
    <property type="entry name" value="PTS_IIA_glucitol/sorbitol-sp"/>
</dbReference>
<dbReference type="SUPFAM" id="SSF141530">
    <property type="entry name" value="PTSIIA/GutA-like"/>
    <property type="match status" value="1"/>
</dbReference>
<keyword evidence="3" id="KW-1185">Reference proteome</keyword>
<accession>A0A430ADC7</accession>
<dbReference type="Gene3D" id="2.40.33.40">
    <property type="entry name" value="Phosphotransferase system, glucitol/sorbitol-specific IIA component"/>
    <property type="match status" value="1"/>
</dbReference>
<dbReference type="PANTHER" id="PTHR40398">
    <property type="entry name" value="PTS SYSTEM GLUCITOL/SORBITOL-SPECIFIC EIIA COMPONENT"/>
    <property type="match status" value="1"/>
</dbReference>
<evidence type="ECO:0000313" key="2">
    <source>
        <dbReference type="EMBL" id="RSU05231.1"/>
    </source>
</evidence>
<dbReference type="Proteomes" id="UP000287101">
    <property type="component" value="Unassembled WGS sequence"/>
</dbReference>
<dbReference type="RefSeq" id="WP_126831120.1">
    <property type="nucleotide sequence ID" value="NZ_CBCRYB010000003.1"/>
</dbReference>
<name>A0A430ADC7_9ENTE</name>
<proteinExistence type="predicted"/>
<gene>
    <name evidence="2" type="ORF">CBF31_04235</name>
</gene>
<comment type="caution">
    <text evidence="1">Lacks conserved residue(s) required for the propagation of feature annotation.</text>
</comment>
<dbReference type="GO" id="GO:0005737">
    <property type="term" value="C:cytoplasm"/>
    <property type="evidence" value="ECO:0007669"/>
    <property type="project" value="InterPro"/>
</dbReference>
<comment type="caution">
    <text evidence="2">The sequence shown here is derived from an EMBL/GenBank/DDBJ whole genome shotgun (WGS) entry which is preliminary data.</text>
</comment>
<dbReference type="GO" id="GO:0009401">
    <property type="term" value="P:phosphoenolpyruvate-dependent sugar phosphotransferase system"/>
    <property type="evidence" value="ECO:0007669"/>
    <property type="project" value="InterPro"/>
</dbReference>
<reference evidence="2 3" key="1">
    <citation type="submission" date="2017-05" db="EMBL/GenBank/DDBJ databases">
        <title>Vagococcus spp. assemblies.</title>
        <authorList>
            <person name="Gulvik C.A."/>
        </authorList>
    </citation>
    <scope>NUCLEOTIDE SEQUENCE [LARGE SCALE GENOMIC DNA]</scope>
    <source>
        <strain evidence="2 3">CCUG 41755</strain>
    </source>
</reference>
<evidence type="ECO:0008006" key="4">
    <source>
        <dbReference type="Google" id="ProtNLM"/>
    </source>
</evidence>
<dbReference type="PROSITE" id="PS51097">
    <property type="entry name" value="PTS_EIIA_TYPE_5"/>
    <property type="match status" value="1"/>
</dbReference>
<dbReference type="Pfam" id="PF03829">
    <property type="entry name" value="PTSIIA_gutA"/>
    <property type="match status" value="1"/>
</dbReference>
<dbReference type="AlphaFoldDB" id="A0A430ADC7"/>
<dbReference type="EMBL" id="NGJY01000001">
    <property type="protein sequence ID" value="RSU05231.1"/>
    <property type="molecule type" value="Genomic_DNA"/>
</dbReference>